<reference evidence="21 22" key="1">
    <citation type="submission" date="2018-04" db="EMBL/GenBank/DDBJ databases">
        <authorList>
            <person name="Vogel A."/>
        </authorList>
    </citation>
    <scope>NUCLEOTIDE SEQUENCE [LARGE SCALE GENOMIC DNA]</scope>
</reference>
<evidence type="ECO:0000256" key="15">
    <source>
        <dbReference type="ARBA" id="ARBA00023264"/>
    </source>
</evidence>
<keyword evidence="9 17" id="KW-0812">Transmembrane</keyword>
<evidence type="ECO:0000256" key="14">
    <source>
        <dbReference type="ARBA" id="ARBA00023209"/>
    </source>
</evidence>
<feature type="transmembrane region" description="Helical" evidence="19">
    <location>
        <begin position="467"/>
        <end position="488"/>
    </location>
</feature>
<comment type="subcellular location">
    <subcellularLocation>
        <location evidence="2">Membrane</location>
        <topology evidence="2">Multi-pass membrane protein</topology>
    </subcellularLocation>
</comment>
<dbReference type="UniPathway" id="UPA00557">
    <property type="reaction ID" value="UER00614"/>
</dbReference>
<dbReference type="OrthoDB" id="10260889at2759"/>
<feature type="domain" description="C2H2-type" evidence="20">
    <location>
        <begin position="228"/>
        <end position="250"/>
    </location>
</feature>
<keyword evidence="22" id="KW-1185">Reference proteome</keyword>
<evidence type="ECO:0000256" key="5">
    <source>
        <dbReference type="ARBA" id="ARBA00010185"/>
    </source>
</evidence>
<feature type="region of interest" description="Disordered" evidence="18">
    <location>
        <begin position="127"/>
        <end position="148"/>
    </location>
</feature>
<name>A0A484MGD6_9ASTE</name>
<dbReference type="SMART" id="SM00355">
    <property type="entry name" value="ZnF_C2H2"/>
    <property type="match status" value="2"/>
</dbReference>
<evidence type="ECO:0000313" key="22">
    <source>
        <dbReference type="Proteomes" id="UP000595140"/>
    </source>
</evidence>
<gene>
    <name evidence="21" type="ORF">CCAM_LOCUS29646</name>
</gene>
<protein>
    <recommendedName>
        <fullName evidence="6 17">Phosphatidate cytidylyltransferase</fullName>
        <ecNumber evidence="6 17">2.7.7.41</ecNumber>
    </recommendedName>
</protein>
<keyword evidence="14" id="KW-0594">Phospholipid biosynthesis</keyword>
<keyword evidence="16" id="KW-0862">Zinc</keyword>
<dbReference type="InterPro" id="IPR000374">
    <property type="entry name" value="PC_trans"/>
</dbReference>
<dbReference type="PROSITE" id="PS01315">
    <property type="entry name" value="CDS"/>
    <property type="match status" value="1"/>
</dbReference>
<dbReference type="GO" id="GO:0016020">
    <property type="term" value="C:membrane"/>
    <property type="evidence" value="ECO:0007669"/>
    <property type="project" value="UniProtKB-SubCell"/>
</dbReference>
<feature type="transmembrane region" description="Helical" evidence="19">
    <location>
        <begin position="522"/>
        <end position="545"/>
    </location>
</feature>
<dbReference type="Gene3D" id="3.30.160.60">
    <property type="entry name" value="Classic Zinc Finger"/>
    <property type="match status" value="1"/>
</dbReference>
<evidence type="ECO:0000256" key="11">
    <source>
        <dbReference type="ARBA" id="ARBA00022989"/>
    </source>
</evidence>
<keyword evidence="12" id="KW-0443">Lipid metabolism</keyword>
<keyword evidence="8 17" id="KW-0808">Transferase</keyword>
<keyword evidence="10 17" id="KW-0548">Nucleotidyltransferase</keyword>
<feature type="transmembrane region" description="Helical" evidence="19">
    <location>
        <begin position="415"/>
        <end position="446"/>
    </location>
</feature>
<evidence type="ECO:0000256" key="9">
    <source>
        <dbReference type="ARBA" id="ARBA00022692"/>
    </source>
</evidence>
<accession>A0A484MGD6</accession>
<dbReference type="Pfam" id="PF13912">
    <property type="entry name" value="zf-C2H2_6"/>
    <property type="match status" value="2"/>
</dbReference>
<sequence>MCEGALGGHMRAHGIVGDESAYTEDGDDDDDNEITDNKRTTMYALRANPNHGSKKSAIRICEHCGCEFFCWKSFLEHGECTQRERYGSLSKRKRSTKKRVGDNEEEKDDIIFARWLVDLANNRVEESPFSSSSCASTSKEEEEEEFTVETPRLRGDGLVVVPNKNKVFSKKTIFECKTCNKVFTSHQALGGHRASHKKVKGCYATKKEEIIMDNNNSRNKSVNYIRGHECSICHKVFPTGQALGGHKRCHWITPNHHHHHRNHQTMFTNRLVDHHRLDDTIDLNRAPAAAQVDDNSYYYGHANDVSTEIHLQHWQFVNNKSVDEEKKKKDPVSSINGDGETEKELKKFAEMSGQNDEMGNSNDDVLHKWLQASGGIQLITRAEGDCFDAAETQEESHLASISSARKKSSQLTKRVVFGLGIGGTAGGVVLAGGWVFTLALSAAVFVGAREYFELVRSHDNAAGMTPLSLNVSRLVSVMCALMPALTLYLGQTDVSVISAAFVVSVTLLLQREIPHFHQLTSAIFGLFYCGYLPCFWVKLRCSLAVPALNTRIAEAWPAIFGGRTLWTVGLVASLISFSSIIAADTFAFFGGKAFGRTRLTEISPKKTWEGALAGLAGCVATTVLLSKLLCWPNSMLSGVAFGVVNFLGSIFGDLTESMIKRDACVKDSGSLIPGHGGILDRVDSYIFTGGLVYSFVKICLSTYGV</sequence>
<dbReference type="GO" id="GO:0008270">
    <property type="term" value="F:zinc ion binding"/>
    <property type="evidence" value="ECO:0007669"/>
    <property type="project" value="UniProtKB-KW"/>
</dbReference>
<evidence type="ECO:0000256" key="3">
    <source>
        <dbReference type="ARBA" id="ARBA00005119"/>
    </source>
</evidence>
<dbReference type="GO" id="GO:0004605">
    <property type="term" value="F:phosphatidate cytidylyltransferase activity"/>
    <property type="evidence" value="ECO:0007669"/>
    <property type="project" value="UniProtKB-EC"/>
</dbReference>
<evidence type="ECO:0000256" key="8">
    <source>
        <dbReference type="ARBA" id="ARBA00022679"/>
    </source>
</evidence>
<feature type="domain" description="C2H2-type" evidence="20">
    <location>
        <begin position="174"/>
        <end position="201"/>
    </location>
</feature>
<dbReference type="GO" id="GO:0016024">
    <property type="term" value="P:CDP-diacylglycerol biosynthetic process"/>
    <property type="evidence" value="ECO:0007669"/>
    <property type="project" value="UniProtKB-UniPathway"/>
</dbReference>
<comment type="catalytic activity">
    <reaction evidence="1 17">
        <text>a 1,2-diacyl-sn-glycero-3-phosphate + CTP + H(+) = a CDP-1,2-diacyl-sn-glycerol + diphosphate</text>
        <dbReference type="Rhea" id="RHEA:16229"/>
        <dbReference type="ChEBI" id="CHEBI:15378"/>
        <dbReference type="ChEBI" id="CHEBI:33019"/>
        <dbReference type="ChEBI" id="CHEBI:37563"/>
        <dbReference type="ChEBI" id="CHEBI:58332"/>
        <dbReference type="ChEBI" id="CHEBI:58608"/>
        <dbReference type="EC" id="2.7.7.41"/>
    </reaction>
</comment>
<evidence type="ECO:0000256" key="1">
    <source>
        <dbReference type="ARBA" id="ARBA00001698"/>
    </source>
</evidence>
<comment type="pathway">
    <text evidence="4">Lipid metabolism.</text>
</comment>
<dbReference type="AlphaFoldDB" id="A0A484MGD6"/>
<comment type="pathway">
    <text evidence="3 17">Phospholipid metabolism; CDP-diacylglycerol biosynthesis; CDP-diacylglycerol from sn-glycerol 3-phosphate: step 3/3.</text>
</comment>
<keyword evidence="16" id="KW-0479">Metal-binding</keyword>
<feature type="region of interest" description="Disordered" evidence="18">
    <location>
        <begin position="322"/>
        <end position="342"/>
    </location>
</feature>
<dbReference type="InterPro" id="IPR013087">
    <property type="entry name" value="Znf_C2H2_type"/>
</dbReference>
<keyword evidence="13 19" id="KW-0472">Membrane</keyword>
<feature type="transmembrane region" description="Helical" evidence="19">
    <location>
        <begin position="635"/>
        <end position="652"/>
    </location>
</feature>
<comment type="similarity">
    <text evidence="5 17">Belongs to the CDS family.</text>
</comment>
<dbReference type="InterPro" id="IPR036236">
    <property type="entry name" value="Znf_C2H2_sf"/>
</dbReference>
<feature type="compositionally biased region" description="Low complexity" evidence="18">
    <location>
        <begin position="127"/>
        <end position="137"/>
    </location>
</feature>
<keyword evidence="15" id="KW-1208">Phospholipid metabolism</keyword>
<dbReference type="PROSITE" id="PS00028">
    <property type="entry name" value="ZINC_FINGER_C2H2_1"/>
    <property type="match status" value="2"/>
</dbReference>
<dbReference type="PROSITE" id="PS50157">
    <property type="entry name" value="ZINC_FINGER_C2H2_2"/>
    <property type="match status" value="2"/>
</dbReference>
<evidence type="ECO:0000256" key="16">
    <source>
        <dbReference type="PROSITE-ProRule" id="PRU00042"/>
    </source>
</evidence>
<dbReference type="EMBL" id="OOIL02003403">
    <property type="protein sequence ID" value="VFQ87870.1"/>
    <property type="molecule type" value="Genomic_DNA"/>
</dbReference>
<dbReference type="PANTHER" id="PTHR47101:SF1">
    <property type="entry name" value="PHOSPHATIDATE CYTIDYLYLTRANSFERASE 4, CHLOROPLASTIC"/>
    <property type="match status" value="1"/>
</dbReference>
<keyword evidence="7" id="KW-0444">Lipid biosynthesis</keyword>
<evidence type="ECO:0000259" key="20">
    <source>
        <dbReference type="PROSITE" id="PS50157"/>
    </source>
</evidence>
<keyword evidence="11 19" id="KW-1133">Transmembrane helix</keyword>
<evidence type="ECO:0000256" key="17">
    <source>
        <dbReference type="RuleBase" id="RU003938"/>
    </source>
</evidence>
<evidence type="ECO:0000256" key="2">
    <source>
        <dbReference type="ARBA" id="ARBA00004141"/>
    </source>
</evidence>
<organism evidence="21 22">
    <name type="scientific">Cuscuta campestris</name>
    <dbReference type="NCBI Taxonomy" id="132261"/>
    <lineage>
        <taxon>Eukaryota</taxon>
        <taxon>Viridiplantae</taxon>
        <taxon>Streptophyta</taxon>
        <taxon>Embryophyta</taxon>
        <taxon>Tracheophyta</taxon>
        <taxon>Spermatophyta</taxon>
        <taxon>Magnoliopsida</taxon>
        <taxon>eudicotyledons</taxon>
        <taxon>Gunneridae</taxon>
        <taxon>Pentapetalae</taxon>
        <taxon>asterids</taxon>
        <taxon>lamiids</taxon>
        <taxon>Solanales</taxon>
        <taxon>Convolvulaceae</taxon>
        <taxon>Cuscuteae</taxon>
        <taxon>Cuscuta</taxon>
        <taxon>Cuscuta subgen. Grammica</taxon>
        <taxon>Cuscuta sect. Cleistogrammica</taxon>
    </lineage>
</organism>
<evidence type="ECO:0000256" key="6">
    <source>
        <dbReference type="ARBA" id="ARBA00012487"/>
    </source>
</evidence>
<dbReference type="PANTHER" id="PTHR47101">
    <property type="entry name" value="PHOSPHATIDATE CYTIDYLYLTRANSFERASE 5, CHLOROPLASTIC"/>
    <property type="match status" value="1"/>
</dbReference>
<feature type="transmembrane region" description="Helical" evidence="19">
    <location>
        <begin position="565"/>
        <end position="589"/>
    </location>
</feature>
<evidence type="ECO:0000313" key="21">
    <source>
        <dbReference type="EMBL" id="VFQ87870.1"/>
    </source>
</evidence>
<keyword evidence="16" id="KW-0863">Zinc-finger</keyword>
<dbReference type="Pfam" id="PF01148">
    <property type="entry name" value="CTP_transf_1"/>
    <property type="match status" value="1"/>
</dbReference>
<feature type="compositionally biased region" description="Basic and acidic residues" evidence="18">
    <location>
        <begin position="322"/>
        <end position="331"/>
    </location>
</feature>
<evidence type="ECO:0000256" key="18">
    <source>
        <dbReference type="SAM" id="MobiDB-lite"/>
    </source>
</evidence>
<evidence type="ECO:0000256" key="13">
    <source>
        <dbReference type="ARBA" id="ARBA00023136"/>
    </source>
</evidence>
<dbReference type="EC" id="2.7.7.41" evidence="6 17"/>
<dbReference type="Proteomes" id="UP000595140">
    <property type="component" value="Unassembled WGS sequence"/>
</dbReference>
<proteinExistence type="inferred from homology"/>
<evidence type="ECO:0000256" key="10">
    <source>
        <dbReference type="ARBA" id="ARBA00022695"/>
    </source>
</evidence>
<evidence type="ECO:0000256" key="19">
    <source>
        <dbReference type="SAM" id="Phobius"/>
    </source>
</evidence>
<evidence type="ECO:0000256" key="4">
    <source>
        <dbReference type="ARBA" id="ARBA00005189"/>
    </source>
</evidence>
<evidence type="ECO:0000256" key="7">
    <source>
        <dbReference type="ARBA" id="ARBA00022516"/>
    </source>
</evidence>
<dbReference type="SUPFAM" id="SSF57667">
    <property type="entry name" value="beta-beta-alpha zinc fingers"/>
    <property type="match status" value="1"/>
</dbReference>
<evidence type="ECO:0000256" key="12">
    <source>
        <dbReference type="ARBA" id="ARBA00023098"/>
    </source>
</evidence>